<feature type="transmembrane region" description="Helical" evidence="1">
    <location>
        <begin position="29"/>
        <end position="48"/>
    </location>
</feature>
<dbReference type="AlphaFoldDB" id="A0A6H1TW43"/>
<keyword evidence="1" id="KW-0812">Transmembrane</keyword>
<evidence type="ECO:0000313" key="3">
    <source>
        <dbReference type="Proteomes" id="UP000500857"/>
    </source>
</evidence>
<keyword evidence="3" id="KW-1185">Reference proteome</keyword>
<evidence type="ECO:0000313" key="2">
    <source>
        <dbReference type="EMBL" id="QIZ70814.1"/>
    </source>
</evidence>
<organism evidence="2 3">
    <name type="scientific">Oxynema aestuarii AP17</name>
    <dbReference type="NCBI Taxonomy" id="2064643"/>
    <lineage>
        <taxon>Bacteria</taxon>
        <taxon>Bacillati</taxon>
        <taxon>Cyanobacteriota</taxon>
        <taxon>Cyanophyceae</taxon>
        <taxon>Oscillatoriophycideae</taxon>
        <taxon>Oscillatoriales</taxon>
        <taxon>Oscillatoriaceae</taxon>
        <taxon>Oxynema</taxon>
        <taxon>Oxynema aestuarii</taxon>
    </lineage>
</organism>
<keyword evidence="1" id="KW-0472">Membrane</keyword>
<evidence type="ECO:0000256" key="1">
    <source>
        <dbReference type="SAM" id="Phobius"/>
    </source>
</evidence>
<accession>A0A6H1TW43</accession>
<reference evidence="2 3" key="1">
    <citation type="submission" date="2020-04" db="EMBL/GenBank/DDBJ databases">
        <authorList>
            <person name="Basu S."/>
            <person name="Maruthanayagam V."/>
            <person name="Chakraborty S."/>
            <person name="Pramanik A."/>
            <person name="Mukherjee J."/>
            <person name="Brink B."/>
        </authorList>
    </citation>
    <scope>NUCLEOTIDE SEQUENCE [LARGE SCALE GENOMIC DNA]</scope>
    <source>
        <strain evidence="2 3">AP17</strain>
    </source>
</reference>
<dbReference type="RefSeq" id="WP_168568969.1">
    <property type="nucleotide sequence ID" value="NZ_CP051167.1"/>
</dbReference>
<dbReference type="EMBL" id="CP051167">
    <property type="protein sequence ID" value="QIZ70814.1"/>
    <property type="molecule type" value="Genomic_DNA"/>
</dbReference>
<name>A0A6H1TW43_9CYAN</name>
<protein>
    <submittedName>
        <fullName evidence="2">Uncharacterized protein</fullName>
    </submittedName>
</protein>
<sequence length="50" mass="5706">MIVSAIFTFIGWLLTQLLVIQPIAFLHALHLPQWLGWGAIALFLVWCLDD</sequence>
<dbReference type="Proteomes" id="UP000500857">
    <property type="component" value="Chromosome"/>
</dbReference>
<gene>
    <name evidence="2" type="ORF">HCG48_09650</name>
</gene>
<proteinExistence type="predicted"/>
<dbReference type="KEGG" id="oxy:HCG48_09650"/>
<keyword evidence="1" id="KW-1133">Transmembrane helix</keyword>